<dbReference type="AlphaFoldDB" id="A0A397RNG5"/>
<evidence type="ECO:0000313" key="2">
    <source>
        <dbReference type="Proteomes" id="UP000266506"/>
    </source>
</evidence>
<name>A0A397RNG5_9MOLU</name>
<proteinExistence type="predicted"/>
<dbReference type="SUPFAM" id="SSF158622">
    <property type="entry name" value="YheA/YmcA-like"/>
    <property type="match status" value="1"/>
</dbReference>
<dbReference type="Proteomes" id="UP000266506">
    <property type="component" value="Unassembled WGS sequence"/>
</dbReference>
<gene>
    <name evidence="1" type="ORF">EI71_01053</name>
</gene>
<dbReference type="InParanoid" id="A0A397RNG5"/>
<comment type="caution">
    <text evidence="1">The sequence shown here is derived from an EMBL/GenBank/DDBJ whole genome shotgun (WGS) entry which is preliminary data.</text>
</comment>
<reference evidence="1 2" key="1">
    <citation type="submission" date="2018-08" db="EMBL/GenBank/DDBJ databases">
        <title>Genomic Encyclopedia of Archaeal and Bacterial Type Strains, Phase II (KMG-II): from individual species to whole genera.</title>
        <authorList>
            <person name="Goeker M."/>
        </authorList>
    </citation>
    <scope>NUCLEOTIDE SEQUENCE [LARGE SCALE GENOMIC DNA]</scope>
    <source>
        <strain evidence="1 2">ATCC 27112</strain>
    </source>
</reference>
<dbReference type="InterPro" id="IPR023378">
    <property type="entry name" value="YheA/YmcA-like_dom_sf"/>
</dbReference>
<dbReference type="RefSeq" id="WP_119016200.1">
    <property type="nucleotide sequence ID" value="NZ_QXEV01000009.1"/>
</dbReference>
<keyword evidence="2" id="KW-1185">Reference proteome</keyword>
<sequence>MEDLALEYVNNIKNTKEFQRLIELKNIINKKYSLLIISFKTAEAEYIEAKERPEIFNLDEKKDAFIEAKTKLYSKEEVKEYFLLEAKINEELENDMNTLKESISNKFKTYHSMKL</sequence>
<accession>A0A397RNG5</accession>
<dbReference type="EMBL" id="QXEV01000009">
    <property type="protein sequence ID" value="RIA75880.1"/>
    <property type="molecule type" value="Genomic_DNA"/>
</dbReference>
<organism evidence="1 2">
    <name type="scientific">Anaeroplasma bactoclasticum</name>
    <dbReference type="NCBI Taxonomy" id="2088"/>
    <lineage>
        <taxon>Bacteria</taxon>
        <taxon>Bacillati</taxon>
        <taxon>Mycoplasmatota</taxon>
        <taxon>Mollicutes</taxon>
        <taxon>Anaeroplasmatales</taxon>
        <taxon>Anaeroplasmataceae</taxon>
        <taxon>Anaeroplasma</taxon>
    </lineage>
</organism>
<protein>
    <submittedName>
        <fullName evidence="1">Uncharacterized protein</fullName>
    </submittedName>
</protein>
<evidence type="ECO:0000313" key="1">
    <source>
        <dbReference type="EMBL" id="RIA75880.1"/>
    </source>
</evidence>